<organism evidence="2 3">
    <name type="scientific">Apiospora marii</name>
    <dbReference type="NCBI Taxonomy" id="335849"/>
    <lineage>
        <taxon>Eukaryota</taxon>
        <taxon>Fungi</taxon>
        <taxon>Dikarya</taxon>
        <taxon>Ascomycota</taxon>
        <taxon>Pezizomycotina</taxon>
        <taxon>Sordariomycetes</taxon>
        <taxon>Xylariomycetidae</taxon>
        <taxon>Amphisphaeriales</taxon>
        <taxon>Apiosporaceae</taxon>
        <taxon>Apiospora</taxon>
    </lineage>
</organism>
<sequence>MAEVLAAVVTAAQAAEYCLKLCGLFDRLYHATATLREYQERILELTPLLRKIRQEPSLDTPEITSCTRSIAAILEPLTFLNKRRRTRFLDSITFVLKQKHFSRVFDSIGEKKSTLALYISTVILNEVRIGLRASRHPDTRAMDYYQEEEREPIPGDGDEGGSGRGQGAESGGESDTTISIEGERAQNTEDSTTMSDQCCQSGAILHIPRQNLQHSSDPRFLSIQNSTTCQPSKNADDAESPAYQDNIMTGEGHMHNGYKVIVPVTDERMGELTKDAVFSGNIKEQTPGPNARDTMHNGVDFKNEGHPARHFAKFRGNVMKANGEMHNGDTIR</sequence>
<feature type="region of interest" description="Disordered" evidence="1">
    <location>
        <begin position="222"/>
        <end position="243"/>
    </location>
</feature>
<name>A0ABR1S3K0_9PEZI</name>
<evidence type="ECO:0000313" key="3">
    <source>
        <dbReference type="Proteomes" id="UP001396898"/>
    </source>
</evidence>
<evidence type="ECO:0008006" key="4">
    <source>
        <dbReference type="Google" id="ProtNLM"/>
    </source>
</evidence>
<protein>
    <recommendedName>
        <fullName evidence="4">Fungal N-terminal domain-containing protein</fullName>
    </recommendedName>
</protein>
<comment type="caution">
    <text evidence="2">The sequence shown here is derived from an EMBL/GenBank/DDBJ whole genome shotgun (WGS) entry which is preliminary data.</text>
</comment>
<feature type="compositionally biased region" description="Polar residues" evidence="1">
    <location>
        <begin position="222"/>
        <end position="233"/>
    </location>
</feature>
<reference evidence="2 3" key="1">
    <citation type="submission" date="2023-01" db="EMBL/GenBank/DDBJ databases">
        <title>Analysis of 21 Apiospora genomes using comparative genomics revels a genus with tremendous synthesis potential of carbohydrate active enzymes and secondary metabolites.</title>
        <authorList>
            <person name="Sorensen T."/>
        </authorList>
    </citation>
    <scope>NUCLEOTIDE SEQUENCE [LARGE SCALE GENOMIC DNA]</scope>
    <source>
        <strain evidence="2 3">CBS 20057</strain>
    </source>
</reference>
<dbReference type="Proteomes" id="UP001396898">
    <property type="component" value="Unassembled WGS sequence"/>
</dbReference>
<keyword evidence="3" id="KW-1185">Reference proteome</keyword>
<feature type="compositionally biased region" description="Gly residues" evidence="1">
    <location>
        <begin position="160"/>
        <end position="170"/>
    </location>
</feature>
<evidence type="ECO:0000256" key="1">
    <source>
        <dbReference type="SAM" id="MobiDB-lite"/>
    </source>
</evidence>
<gene>
    <name evidence="2" type="ORF">PG991_003417</name>
</gene>
<feature type="region of interest" description="Disordered" evidence="1">
    <location>
        <begin position="149"/>
        <end position="180"/>
    </location>
</feature>
<proteinExistence type="predicted"/>
<dbReference type="EMBL" id="JAQQWI010000007">
    <property type="protein sequence ID" value="KAK8026361.1"/>
    <property type="molecule type" value="Genomic_DNA"/>
</dbReference>
<evidence type="ECO:0000313" key="2">
    <source>
        <dbReference type="EMBL" id="KAK8026361.1"/>
    </source>
</evidence>
<accession>A0ABR1S3K0</accession>